<dbReference type="PANTHER" id="PTHR30399">
    <property type="entry name" value="UNCHARACTERIZED PROTEIN YGJP"/>
    <property type="match status" value="1"/>
</dbReference>
<dbReference type="Gene3D" id="3.30.2010.10">
    <property type="entry name" value="Metalloproteases ('zincins'), catalytic domain"/>
    <property type="match status" value="1"/>
</dbReference>
<dbReference type="OrthoDB" id="9811177at2"/>
<organism evidence="2 3">
    <name type="scientific">Asaccharospora irregularis DSM 2635</name>
    <dbReference type="NCBI Taxonomy" id="1121321"/>
    <lineage>
        <taxon>Bacteria</taxon>
        <taxon>Bacillati</taxon>
        <taxon>Bacillota</taxon>
        <taxon>Clostridia</taxon>
        <taxon>Peptostreptococcales</taxon>
        <taxon>Peptostreptococcaceae</taxon>
        <taxon>Asaccharospora</taxon>
    </lineage>
</organism>
<protein>
    <recommendedName>
        <fullName evidence="1">YgjP-like metallopeptidase domain-containing protein</fullName>
    </recommendedName>
</protein>
<evidence type="ECO:0000259" key="1">
    <source>
        <dbReference type="Pfam" id="PF01863"/>
    </source>
</evidence>
<evidence type="ECO:0000313" key="2">
    <source>
        <dbReference type="EMBL" id="SHH11966.1"/>
    </source>
</evidence>
<dbReference type="InterPro" id="IPR002725">
    <property type="entry name" value="YgjP-like_metallopeptidase"/>
</dbReference>
<dbReference type="Proteomes" id="UP000243255">
    <property type="component" value="Unassembled WGS sequence"/>
</dbReference>
<dbReference type="Pfam" id="PF01863">
    <property type="entry name" value="YgjP-like"/>
    <property type="match status" value="1"/>
</dbReference>
<feature type="domain" description="YgjP-like metallopeptidase" evidence="1">
    <location>
        <begin position="22"/>
        <end position="236"/>
    </location>
</feature>
<dbReference type="CDD" id="cd07344">
    <property type="entry name" value="M48_yhfN_like"/>
    <property type="match status" value="1"/>
</dbReference>
<dbReference type="PANTHER" id="PTHR30399:SF1">
    <property type="entry name" value="UTP PYROPHOSPHATASE"/>
    <property type="match status" value="1"/>
</dbReference>
<name>A0A1M5QDQ1_9FIRM</name>
<evidence type="ECO:0000313" key="3">
    <source>
        <dbReference type="Proteomes" id="UP000243255"/>
    </source>
</evidence>
<reference evidence="3" key="1">
    <citation type="submission" date="2016-11" db="EMBL/GenBank/DDBJ databases">
        <authorList>
            <person name="Varghese N."/>
            <person name="Submissions S."/>
        </authorList>
    </citation>
    <scope>NUCLEOTIDE SEQUENCE [LARGE SCALE GENOMIC DNA]</scope>
    <source>
        <strain evidence="3">DSM 2635</strain>
    </source>
</reference>
<gene>
    <name evidence="2" type="ORF">SAMN04488530_12024</name>
</gene>
<proteinExistence type="predicted"/>
<accession>A0A1M5QDQ1</accession>
<keyword evidence="3" id="KW-1185">Reference proteome</keyword>
<sequence>MYKLNYKNMSVKYTITKKSTKKNISLYVKYPGVVSVVAPSYTTDKFIHDFVKSKSNWIFNKIITFKNIEKNSSKFSLDDKSKISYMGKEYQINIIKHNLEKKISLQSLEVIDNKFILNINSDKNQSEIVSKLLIDYYIKQGTIDIGERVSIYAKKLGIYPKKIKVKCQKTSWGSCSSLGNIYINYNLLLAPIDIIDYVLVHELCHFIEMNHSKNFWKLVENIVPDYKVKRHWLKENGHSLRFK</sequence>
<dbReference type="RefSeq" id="WP_073126484.1">
    <property type="nucleotide sequence ID" value="NZ_BAABCH010000094.1"/>
</dbReference>
<dbReference type="InterPro" id="IPR053136">
    <property type="entry name" value="UTP_pyrophosphatase-like"/>
</dbReference>
<dbReference type="AlphaFoldDB" id="A0A1M5QDQ1"/>
<dbReference type="EMBL" id="FQWX01000020">
    <property type="protein sequence ID" value="SHH11966.1"/>
    <property type="molecule type" value="Genomic_DNA"/>
</dbReference>